<dbReference type="RefSeq" id="WP_246670077.1">
    <property type="nucleotide sequence ID" value="NZ_VITK01000001.1"/>
</dbReference>
<sequence>MLTRTICALALTALSSMPARAESCADHYQMSGVPLVTGTTHKVWMIFPSANPAAALDKVSRAVLAEGFVDVNVDKALGTLTTQQETTGSGRPQTLRVVVRKEGRGSRVDAVFIMPPGQVAPGITANLCRVVDAAGR</sequence>
<comment type="caution">
    <text evidence="2">The sequence shown here is derived from an EMBL/GenBank/DDBJ whole genome shotgun (WGS) entry which is preliminary data.</text>
</comment>
<accession>A0A560ECR3</accession>
<keyword evidence="3" id="KW-1185">Reference proteome</keyword>
<keyword evidence="1" id="KW-0732">Signal</keyword>
<dbReference type="EMBL" id="VITK01000001">
    <property type="protein sequence ID" value="TWB07169.1"/>
    <property type="molecule type" value="Genomic_DNA"/>
</dbReference>
<gene>
    <name evidence="2" type="ORF">FBZ96_101987</name>
</gene>
<dbReference type="Proteomes" id="UP000319949">
    <property type="component" value="Unassembled WGS sequence"/>
</dbReference>
<feature type="signal peptide" evidence="1">
    <location>
        <begin position="1"/>
        <end position="21"/>
    </location>
</feature>
<name>A0A560ECR3_9BRAD</name>
<evidence type="ECO:0000256" key="1">
    <source>
        <dbReference type="SAM" id="SignalP"/>
    </source>
</evidence>
<evidence type="ECO:0000313" key="2">
    <source>
        <dbReference type="EMBL" id="TWB07169.1"/>
    </source>
</evidence>
<feature type="chain" id="PRO_5022016470" evidence="1">
    <location>
        <begin position="22"/>
        <end position="136"/>
    </location>
</feature>
<reference evidence="2 3" key="1">
    <citation type="submission" date="2019-06" db="EMBL/GenBank/DDBJ databases">
        <title>Genomic Encyclopedia of Type Strains, Phase IV (KMG-V): Genome sequencing to study the core and pangenomes of soil and plant-associated prokaryotes.</title>
        <authorList>
            <person name="Whitman W."/>
        </authorList>
    </citation>
    <scope>NUCLEOTIDE SEQUENCE [LARGE SCALE GENOMIC DNA]</scope>
    <source>
        <strain evidence="2 3">BR 510</strain>
    </source>
</reference>
<dbReference type="AlphaFoldDB" id="A0A560ECR3"/>
<evidence type="ECO:0000313" key="3">
    <source>
        <dbReference type="Proteomes" id="UP000319949"/>
    </source>
</evidence>
<protein>
    <submittedName>
        <fullName evidence="2">Uncharacterized protein</fullName>
    </submittedName>
</protein>
<organism evidence="2 3">
    <name type="scientific">Bradyrhizobium stylosanthis</name>
    <dbReference type="NCBI Taxonomy" id="1803665"/>
    <lineage>
        <taxon>Bacteria</taxon>
        <taxon>Pseudomonadati</taxon>
        <taxon>Pseudomonadota</taxon>
        <taxon>Alphaproteobacteria</taxon>
        <taxon>Hyphomicrobiales</taxon>
        <taxon>Nitrobacteraceae</taxon>
        <taxon>Bradyrhizobium</taxon>
    </lineage>
</organism>
<proteinExistence type="predicted"/>